<keyword evidence="5" id="KW-0949">S-adenosyl-L-methionine</keyword>
<dbReference type="Gene3D" id="3.30.950.10">
    <property type="entry name" value="Methyltransferase, Cobalt-precorrin-4 Transmethylase, Domain 2"/>
    <property type="match status" value="1"/>
</dbReference>
<evidence type="ECO:0000256" key="3">
    <source>
        <dbReference type="ARBA" id="ARBA00022603"/>
    </source>
</evidence>
<protein>
    <submittedName>
        <fullName evidence="7">Precorrin-6y C5,15-methyltransferase (Decarboxylating) subunit CbiE</fullName>
    </submittedName>
</protein>
<dbReference type="GO" id="GO:0032259">
    <property type="term" value="P:methylation"/>
    <property type="evidence" value="ECO:0007669"/>
    <property type="project" value="UniProtKB-KW"/>
</dbReference>
<dbReference type="PIRSF" id="PIRSF036428">
    <property type="entry name" value="CobL"/>
    <property type="match status" value="1"/>
</dbReference>
<dbReference type="PANTHER" id="PTHR43182">
    <property type="entry name" value="COBALT-PRECORRIN-6B C(15)-METHYLTRANSFERASE (DECARBOXYLATING)"/>
    <property type="match status" value="1"/>
</dbReference>
<dbReference type="NCBIfam" id="TIGR02467">
    <property type="entry name" value="CbiE"/>
    <property type="match status" value="1"/>
</dbReference>
<evidence type="ECO:0000256" key="5">
    <source>
        <dbReference type="ARBA" id="ARBA00022691"/>
    </source>
</evidence>
<dbReference type="GO" id="GO:0008276">
    <property type="term" value="F:protein methyltransferase activity"/>
    <property type="evidence" value="ECO:0007669"/>
    <property type="project" value="InterPro"/>
</dbReference>
<dbReference type="RefSeq" id="WP_146916942.1">
    <property type="nucleotide sequence ID" value="NZ_CP042430.1"/>
</dbReference>
<dbReference type="AlphaFoldDB" id="A0A5B8U262"/>
<gene>
    <name evidence="7" type="primary">cbiE</name>
    <name evidence="7" type="ORF">FSW04_05150</name>
</gene>
<dbReference type="NCBIfam" id="TIGR02469">
    <property type="entry name" value="CbiT"/>
    <property type="match status" value="1"/>
</dbReference>
<dbReference type="InterPro" id="IPR035996">
    <property type="entry name" value="4pyrrol_Methylase_sf"/>
</dbReference>
<dbReference type="Gene3D" id="3.40.1010.10">
    <property type="entry name" value="Cobalt-precorrin-4 Transmethylase, Domain 1"/>
    <property type="match status" value="1"/>
</dbReference>
<evidence type="ECO:0000256" key="2">
    <source>
        <dbReference type="ARBA" id="ARBA00022573"/>
    </source>
</evidence>
<keyword evidence="3 7" id="KW-0489">Methyltransferase</keyword>
<dbReference type="InterPro" id="IPR014008">
    <property type="entry name" value="Cbl_synth_MTase_CbiT"/>
</dbReference>
<proteinExistence type="predicted"/>
<organism evidence="7 8">
    <name type="scientific">Baekduia soli</name>
    <dbReference type="NCBI Taxonomy" id="496014"/>
    <lineage>
        <taxon>Bacteria</taxon>
        <taxon>Bacillati</taxon>
        <taxon>Actinomycetota</taxon>
        <taxon>Thermoleophilia</taxon>
        <taxon>Solirubrobacterales</taxon>
        <taxon>Baekduiaceae</taxon>
        <taxon>Baekduia</taxon>
    </lineage>
</organism>
<dbReference type="Proteomes" id="UP000321805">
    <property type="component" value="Chromosome"/>
</dbReference>
<dbReference type="UniPathway" id="UPA00148"/>
<evidence type="ECO:0000259" key="6">
    <source>
        <dbReference type="Pfam" id="PF00590"/>
    </source>
</evidence>
<evidence type="ECO:0000256" key="1">
    <source>
        <dbReference type="ARBA" id="ARBA00004953"/>
    </source>
</evidence>
<feature type="domain" description="Tetrapyrrole methylase" evidence="6">
    <location>
        <begin position="2"/>
        <end position="190"/>
    </location>
</feature>
<dbReference type="CDD" id="cd02440">
    <property type="entry name" value="AdoMet_MTases"/>
    <property type="match status" value="1"/>
</dbReference>
<dbReference type="CDD" id="cd11644">
    <property type="entry name" value="Precorrin-6Y-MT"/>
    <property type="match status" value="1"/>
</dbReference>
<keyword evidence="8" id="KW-1185">Reference proteome</keyword>
<dbReference type="InterPro" id="IPR000878">
    <property type="entry name" value="4pyrrol_Mease"/>
</dbReference>
<accession>A0A5B8U262</accession>
<keyword evidence="4 7" id="KW-0808">Transferase</keyword>
<dbReference type="Gene3D" id="3.40.50.150">
    <property type="entry name" value="Vaccinia Virus protein VP39"/>
    <property type="match status" value="1"/>
</dbReference>
<dbReference type="InterPro" id="IPR014777">
    <property type="entry name" value="4pyrrole_Mease_sub1"/>
</dbReference>
<dbReference type="InterPro" id="IPR029063">
    <property type="entry name" value="SAM-dependent_MTases_sf"/>
</dbReference>
<name>A0A5B8U262_9ACTN</name>
<dbReference type="Pfam" id="PF00590">
    <property type="entry name" value="TP_methylase"/>
    <property type="match status" value="1"/>
</dbReference>
<dbReference type="PANTHER" id="PTHR43182:SF1">
    <property type="entry name" value="COBALT-PRECORRIN-7 C(5)-METHYLTRANSFERASE"/>
    <property type="match status" value="1"/>
</dbReference>
<dbReference type="EMBL" id="CP042430">
    <property type="protein sequence ID" value="QEC47030.1"/>
    <property type="molecule type" value="Genomic_DNA"/>
</dbReference>
<dbReference type="GO" id="GO:0009236">
    <property type="term" value="P:cobalamin biosynthetic process"/>
    <property type="evidence" value="ECO:0007669"/>
    <property type="project" value="UniProtKB-UniPathway"/>
</dbReference>
<dbReference type="InterPro" id="IPR014776">
    <property type="entry name" value="4pyrrole_Mease_sub2"/>
</dbReference>
<evidence type="ECO:0000313" key="7">
    <source>
        <dbReference type="EMBL" id="QEC47030.1"/>
    </source>
</evidence>
<comment type="pathway">
    <text evidence="1">Cofactor biosynthesis; adenosylcobalamin biosynthesis.</text>
</comment>
<sequence length="398" mass="40798">MTITVVGIGADGWAGLAGPSRDALARARMILGAERQLGLLPPEIAAERRAWPSPMETAVDEVASGSLGDVVVLASGDPTLHGIGATLVRKAGTDQVHVLPHPSSFSLACARLGWSQADVELVSLVARPPETVIASLQPGRRLVVLVTGSDGAARLARVLAEHGFAASPFVVLEQLGGPAERRVETTAGEATGLVADALHLVAVTVTGAAGHPRTPGLPDDAYSSDGQITKRHIRALTVAALAPRTGERLWDVGAGSGSVAIEWLRIEPSAEAIAVEARADRAENISANALALGVPRLQIVTGNAPGAFAGLPRPDVVFVGGGITTPGLLDACWSALPDGGRLVANAVTLEGERAAAAARDVHGGTLTRIDLAHAEPVGTFTGWRAQMTVIQWATVKGA</sequence>
<keyword evidence="2" id="KW-0169">Cobalamin biosynthesis</keyword>
<dbReference type="SUPFAM" id="SSF53790">
    <property type="entry name" value="Tetrapyrrole methylase"/>
    <property type="match status" value="1"/>
</dbReference>
<evidence type="ECO:0000313" key="8">
    <source>
        <dbReference type="Proteomes" id="UP000321805"/>
    </source>
</evidence>
<dbReference type="InterPro" id="IPR050714">
    <property type="entry name" value="Cobalamin_biosynth_MTase"/>
</dbReference>
<reference evidence="7 8" key="1">
    <citation type="journal article" date="2018" name="J. Microbiol.">
        <title>Baekduia soli gen. nov., sp. nov., a novel bacterium isolated from the soil of Baekdu Mountain and proposal of a novel family name, Baekduiaceae fam. nov.</title>
        <authorList>
            <person name="An D.S."/>
            <person name="Siddiqi M.Z."/>
            <person name="Kim K.H."/>
            <person name="Yu H.S."/>
            <person name="Im W.T."/>
        </authorList>
    </citation>
    <scope>NUCLEOTIDE SEQUENCE [LARGE SCALE GENOMIC DNA]</scope>
    <source>
        <strain evidence="7 8">BR7-21</strain>
    </source>
</reference>
<dbReference type="SUPFAM" id="SSF53335">
    <property type="entry name" value="S-adenosyl-L-methionine-dependent methyltransferases"/>
    <property type="match status" value="1"/>
</dbReference>
<evidence type="ECO:0000256" key="4">
    <source>
        <dbReference type="ARBA" id="ARBA00022679"/>
    </source>
</evidence>
<dbReference type="InterPro" id="IPR012818">
    <property type="entry name" value="CbiE"/>
</dbReference>
<dbReference type="InterPro" id="IPR006365">
    <property type="entry name" value="Cbl_synth_CobL"/>
</dbReference>
<dbReference type="KEGG" id="bsol:FSW04_05150"/>
<dbReference type="OrthoDB" id="9787825at2"/>